<gene>
    <name evidence="9" type="ORF">MNODULE_10275</name>
</gene>
<dbReference type="PROSITE" id="PS50110">
    <property type="entry name" value="RESPONSE_REGULATORY"/>
    <property type="match status" value="1"/>
</dbReference>
<proteinExistence type="predicted"/>
<dbReference type="SUPFAM" id="SSF46689">
    <property type="entry name" value="Homeodomain-like"/>
    <property type="match status" value="1"/>
</dbReference>
<dbReference type="SMART" id="SM00448">
    <property type="entry name" value="REC"/>
    <property type="match status" value="1"/>
</dbReference>
<sequence length="469" mass="53075">MKKILVIDDEISVQESFRNFLKREYALVFASDGEEGVRRFQEAFPDLILLDLIMPRMDGMAALKRIREADEKIPIIMLTATRTIKTAVEAIKAGADDYLTKPFDLEELKWLLAKTLSNRDLEKEVQALRTEVSKRYGYENIVGNSEAIQAVFEKIRHVADTKTTVLLLGESGTGKELVAKALHYNSSRRNHPFMAINCAAIPETLLETELFGHERGAFTDAQSRRIGRFEQADHGTLFLDEVAELSLPCQAKILRALEERKFMRVGGSDLIETDVRVIAATNKDLEEEIRKGRFREDLYYRINVIPIFLPPLRQRKEDIPLLIKHFLDKKSAAEGLPPKSITAEAMEILSGYEWPGNIREIENLIEQMVTLSSSQRIDVDDIPPAIRRKPGRSGSNDLISFRELPLEQAVEQLERQMISHALEQSRHVQTRAAKLLGISRRQLKYKMDALGLGDEKQGSGAGEQGPGKN</sequence>
<feature type="modified residue" description="4-aspartylphosphate" evidence="5">
    <location>
        <position position="51"/>
    </location>
</feature>
<dbReference type="Gene3D" id="3.40.50.2300">
    <property type="match status" value="1"/>
</dbReference>
<dbReference type="EMBL" id="VTOW01000002">
    <property type="protein sequence ID" value="NKE71121.1"/>
    <property type="molecule type" value="Genomic_DNA"/>
</dbReference>
<protein>
    <submittedName>
        <fullName evidence="9">Sigma-54-dependent Fis family transcriptional regulator</fullName>
    </submittedName>
</protein>
<feature type="domain" description="Sigma-54 factor interaction" evidence="7">
    <location>
        <begin position="141"/>
        <end position="370"/>
    </location>
</feature>
<dbReference type="Pfam" id="PF25601">
    <property type="entry name" value="AAA_lid_14"/>
    <property type="match status" value="1"/>
</dbReference>
<evidence type="ECO:0000256" key="3">
    <source>
        <dbReference type="ARBA" id="ARBA00023015"/>
    </source>
</evidence>
<name>A0A7X6IB54_9BACT</name>
<dbReference type="InterPro" id="IPR009057">
    <property type="entry name" value="Homeodomain-like_sf"/>
</dbReference>
<dbReference type="Pfam" id="PF00072">
    <property type="entry name" value="Response_reg"/>
    <property type="match status" value="1"/>
</dbReference>
<dbReference type="GO" id="GO:0000160">
    <property type="term" value="P:phosphorelay signal transduction system"/>
    <property type="evidence" value="ECO:0007669"/>
    <property type="project" value="InterPro"/>
</dbReference>
<dbReference type="InterPro" id="IPR025662">
    <property type="entry name" value="Sigma_54_int_dom_ATP-bd_1"/>
</dbReference>
<dbReference type="Proteomes" id="UP000534783">
    <property type="component" value="Unassembled WGS sequence"/>
</dbReference>
<dbReference type="PRINTS" id="PR01590">
    <property type="entry name" value="HTHFIS"/>
</dbReference>
<evidence type="ECO:0000259" key="8">
    <source>
        <dbReference type="PROSITE" id="PS50110"/>
    </source>
</evidence>
<dbReference type="Gene3D" id="1.10.8.60">
    <property type="match status" value="1"/>
</dbReference>
<accession>A0A7X6IB54</accession>
<dbReference type="Gene3D" id="3.40.50.300">
    <property type="entry name" value="P-loop containing nucleotide triphosphate hydrolases"/>
    <property type="match status" value="1"/>
</dbReference>
<dbReference type="GO" id="GO:0006355">
    <property type="term" value="P:regulation of DNA-templated transcription"/>
    <property type="evidence" value="ECO:0007669"/>
    <property type="project" value="InterPro"/>
</dbReference>
<dbReference type="InterPro" id="IPR002078">
    <property type="entry name" value="Sigma_54_int"/>
</dbReference>
<dbReference type="GO" id="GO:0005524">
    <property type="term" value="F:ATP binding"/>
    <property type="evidence" value="ECO:0007669"/>
    <property type="project" value="UniProtKB-KW"/>
</dbReference>
<dbReference type="InterPro" id="IPR003593">
    <property type="entry name" value="AAA+_ATPase"/>
</dbReference>
<evidence type="ECO:0000256" key="1">
    <source>
        <dbReference type="ARBA" id="ARBA00022741"/>
    </source>
</evidence>
<keyword evidence="1" id="KW-0547">Nucleotide-binding</keyword>
<evidence type="ECO:0000256" key="4">
    <source>
        <dbReference type="ARBA" id="ARBA00023163"/>
    </source>
</evidence>
<dbReference type="PROSITE" id="PS50045">
    <property type="entry name" value="SIGMA54_INTERACT_4"/>
    <property type="match status" value="1"/>
</dbReference>
<evidence type="ECO:0000313" key="9">
    <source>
        <dbReference type="EMBL" id="NKE71121.1"/>
    </source>
</evidence>
<evidence type="ECO:0000259" key="7">
    <source>
        <dbReference type="PROSITE" id="PS50045"/>
    </source>
</evidence>
<keyword evidence="10" id="KW-1185">Reference proteome</keyword>
<evidence type="ECO:0000256" key="6">
    <source>
        <dbReference type="SAM" id="MobiDB-lite"/>
    </source>
</evidence>
<keyword evidence="3" id="KW-0805">Transcription regulation</keyword>
<comment type="caution">
    <text evidence="9">The sequence shown here is derived from an EMBL/GenBank/DDBJ whole genome shotgun (WGS) entry which is preliminary data.</text>
</comment>
<evidence type="ECO:0000313" key="10">
    <source>
        <dbReference type="Proteomes" id="UP000534783"/>
    </source>
</evidence>
<dbReference type="PROSITE" id="PS00675">
    <property type="entry name" value="SIGMA54_INTERACT_1"/>
    <property type="match status" value="1"/>
</dbReference>
<dbReference type="Pfam" id="PF02954">
    <property type="entry name" value="HTH_8"/>
    <property type="match status" value="1"/>
</dbReference>
<dbReference type="CDD" id="cd00009">
    <property type="entry name" value="AAA"/>
    <property type="match status" value="1"/>
</dbReference>
<dbReference type="InterPro" id="IPR011006">
    <property type="entry name" value="CheY-like_superfamily"/>
</dbReference>
<dbReference type="GO" id="GO:0043565">
    <property type="term" value="F:sequence-specific DNA binding"/>
    <property type="evidence" value="ECO:0007669"/>
    <property type="project" value="InterPro"/>
</dbReference>
<dbReference type="SUPFAM" id="SSF52540">
    <property type="entry name" value="P-loop containing nucleoside triphosphate hydrolases"/>
    <property type="match status" value="1"/>
</dbReference>
<dbReference type="InterPro" id="IPR058031">
    <property type="entry name" value="AAA_lid_NorR"/>
</dbReference>
<dbReference type="InterPro" id="IPR002197">
    <property type="entry name" value="HTH_Fis"/>
</dbReference>
<dbReference type="CDD" id="cd17574">
    <property type="entry name" value="REC_OmpR"/>
    <property type="match status" value="1"/>
</dbReference>
<feature type="region of interest" description="Disordered" evidence="6">
    <location>
        <begin position="449"/>
        <end position="469"/>
    </location>
</feature>
<evidence type="ECO:0000256" key="5">
    <source>
        <dbReference type="PROSITE-ProRule" id="PRU00169"/>
    </source>
</evidence>
<dbReference type="Pfam" id="PF00158">
    <property type="entry name" value="Sigma54_activat"/>
    <property type="match status" value="1"/>
</dbReference>
<feature type="compositionally biased region" description="Gly residues" evidence="6">
    <location>
        <begin position="459"/>
        <end position="469"/>
    </location>
</feature>
<dbReference type="SMART" id="SM00382">
    <property type="entry name" value="AAA"/>
    <property type="match status" value="1"/>
</dbReference>
<dbReference type="FunFam" id="3.40.50.300:FF:000006">
    <property type="entry name" value="DNA-binding transcriptional regulator NtrC"/>
    <property type="match status" value="1"/>
</dbReference>
<dbReference type="PANTHER" id="PTHR32071">
    <property type="entry name" value="TRANSCRIPTIONAL REGULATORY PROTEIN"/>
    <property type="match status" value="1"/>
</dbReference>
<dbReference type="InterPro" id="IPR001789">
    <property type="entry name" value="Sig_transdc_resp-reg_receiver"/>
</dbReference>
<keyword evidence="2" id="KW-0067">ATP-binding</keyword>
<feature type="domain" description="Response regulatory" evidence="8">
    <location>
        <begin position="3"/>
        <end position="116"/>
    </location>
</feature>
<reference evidence="9 10" key="1">
    <citation type="journal article" date="2020" name="Nature">
        <title>Bacterial chemolithoautotrophy via manganese oxidation.</title>
        <authorList>
            <person name="Yu H."/>
            <person name="Leadbetter J.R."/>
        </authorList>
    </citation>
    <scope>NUCLEOTIDE SEQUENCE [LARGE SCALE GENOMIC DNA]</scope>
    <source>
        <strain evidence="9 10">Mn-1</strain>
    </source>
</reference>
<dbReference type="Gene3D" id="1.10.10.60">
    <property type="entry name" value="Homeodomain-like"/>
    <property type="match status" value="1"/>
</dbReference>
<dbReference type="AlphaFoldDB" id="A0A7X6IB54"/>
<dbReference type="InterPro" id="IPR027417">
    <property type="entry name" value="P-loop_NTPase"/>
</dbReference>
<evidence type="ECO:0000256" key="2">
    <source>
        <dbReference type="ARBA" id="ARBA00022840"/>
    </source>
</evidence>
<dbReference type="SUPFAM" id="SSF52172">
    <property type="entry name" value="CheY-like"/>
    <property type="match status" value="1"/>
</dbReference>
<keyword evidence="4" id="KW-0804">Transcription</keyword>
<keyword evidence="5" id="KW-0597">Phosphoprotein</keyword>
<dbReference type="RefSeq" id="WP_168059465.1">
    <property type="nucleotide sequence ID" value="NZ_VTOW01000002.1"/>
</dbReference>
<organism evidence="9 10">
    <name type="scientific">Candidatus Manganitrophus noduliformans</name>
    <dbReference type="NCBI Taxonomy" id="2606439"/>
    <lineage>
        <taxon>Bacteria</taxon>
        <taxon>Pseudomonadati</taxon>
        <taxon>Nitrospirota</taxon>
        <taxon>Nitrospiria</taxon>
        <taxon>Candidatus Troglogloeales</taxon>
        <taxon>Candidatus Manganitrophaceae</taxon>
        <taxon>Candidatus Manganitrophus</taxon>
    </lineage>
</organism>